<dbReference type="SMART" id="SM00368">
    <property type="entry name" value="LRR_RI"/>
    <property type="match status" value="6"/>
</dbReference>
<evidence type="ECO:0000313" key="6">
    <source>
        <dbReference type="EMBL" id="KAG2457769.1"/>
    </source>
</evidence>
<name>A0A8X8BK22_POLSE</name>
<dbReference type="Pfam" id="PF13516">
    <property type="entry name" value="LRR_6"/>
    <property type="match status" value="2"/>
</dbReference>
<proteinExistence type="inferred from homology"/>
<evidence type="ECO:0000313" key="7">
    <source>
        <dbReference type="Proteomes" id="UP000886611"/>
    </source>
</evidence>
<dbReference type="AlphaFoldDB" id="A0A8X8BK22"/>
<dbReference type="InterPro" id="IPR032675">
    <property type="entry name" value="LRR_dom_sf"/>
</dbReference>
<keyword evidence="7" id="KW-1185">Reference proteome</keyword>
<dbReference type="InterPro" id="IPR051279">
    <property type="entry name" value="PP1-Reg/Actin-Interact_Protein"/>
</dbReference>
<dbReference type="SUPFAM" id="SSF52047">
    <property type="entry name" value="RNI-like"/>
    <property type="match status" value="1"/>
</dbReference>
<keyword evidence="1" id="KW-0433">Leucine-rich repeat</keyword>
<reference evidence="6 7" key="1">
    <citation type="journal article" date="2021" name="Cell">
        <title>Tracing the genetic footprints of vertebrate landing in non-teleost ray-finned fishes.</title>
        <authorList>
            <person name="Bi X."/>
            <person name="Wang K."/>
            <person name="Yang L."/>
            <person name="Pan H."/>
            <person name="Jiang H."/>
            <person name="Wei Q."/>
            <person name="Fang M."/>
            <person name="Yu H."/>
            <person name="Zhu C."/>
            <person name="Cai Y."/>
            <person name="He Y."/>
            <person name="Gan X."/>
            <person name="Zeng H."/>
            <person name="Yu D."/>
            <person name="Zhu Y."/>
            <person name="Jiang H."/>
            <person name="Qiu Q."/>
            <person name="Yang H."/>
            <person name="Zhang Y.E."/>
            <person name="Wang W."/>
            <person name="Zhu M."/>
            <person name="He S."/>
            <person name="Zhang G."/>
        </authorList>
    </citation>
    <scope>NUCLEOTIDE SEQUENCE [LARGE SCALE GENOMIC DNA]</scope>
    <source>
        <strain evidence="6">Bchr_013</strain>
    </source>
</reference>
<dbReference type="InterPro" id="IPR001611">
    <property type="entry name" value="Leu-rich_rpt"/>
</dbReference>
<gene>
    <name evidence="6" type="primary">Ppp1r37_1</name>
    <name evidence="6" type="ORF">GTO96_0012453</name>
</gene>
<evidence type="ECO:0000256" key="1">
    <source>
        <dbReference type="ARBA" id="ARBA00022614"/>
    </source>
</evidence>
<protein>
    <recommendedName>
        <fullName evidence="4">Protein phosphatase 1 regulatory subunit 37</fullName>
    </recommendedName>
    <alternativeName>
        <fullName evidence="5">Leucine-rich repeat-containing protein 68</fullName>
    </alternativeName>
</protein>
<evidence type="ECO:0000256" key="3">
    <source>
        <dbReference type="ARBA" id="ARBA00038315"/>
    </source>
</evidence>
<dbReference type="Proteomes" id="UP000886611">
    <property type="component" value="Unassembled WGS sequence"/>
</dbReference>
<organism evidence="6 7">
    <name type="scientific">Polypterus senegalus</name>
    <name type="common">Senegal bichir</name>
    <dbReference type="NCBI Taxonomy" id="55291"/>
    <lineage>
        <taxon>Eukaryota</taxon>
        <taxon>Metazoa</taxon>
        <taxon>Chordata</taxon>
        <taxon>Craniata</taxon>
        <taxon>Vertebrata</taxon>
        <taxon>Euteleostomi</taxon>
        <taxon>Actinopterygii</taxon>
        <taxon>Polypteriformes</taxon>
        <taxon>Polypteridae</taxon>
        <taxon>Polypterus</taxon>
    </lineage>
</organism>
<keyword evidence="2" id="KW-0677">Repeat</keyword>
<dbReference type="PANTHER" id="PTHR24112:SF9">
    <property type="entry name" value="PROTEIN PHOSPHATASE 1 REGULATORY SUBUNIT 37"/>
    <property type="match status" value="1"/>
</dbReference>
<accession>A0A8X8BK22</accession>
<evidence type="ECO:0000256" key="2">
    <source>
        <dbReference type="ARBA" id="ARBA00022737"/>
    </source>
</evidence>
<comment type="similarity">
    <text evidence="3">Belongs to the PPP1R37 family.</text>
</comment>
<feature type="non-terminal residue" evidence="6">
    <location>
        <position position="281"/>
    </location>
</feature>
<dbReference type="PANTHER" id="PTHR24112">
    <property type="entry name" value="LEUCINE-RICH REPEAT, ISOFORM F-RELATED"/>
    <property type="match status" value="1"/>
</dbReference>
<feature type="non-terminal residue" evidence="6">
    <location>
        <position position="1"/>
    </location>
</feature>
<evidence type="ECO:0000256" key="4">
    <source>
        <dbReference type="ARBA" id="ARBA00040684"/>
    </source>
</evidence>
<dbReference type="EMBL" id="JAATIS010008546">
    <property type="protein sequence ID" value="KAG2457769.1"/>
    <property type="molecule type" value="Genomic_DNA"/>
</dbReference>
<sequence length="281" mass="31078">MILYYESATYLNISSNQNIGGLGWLALSQLIQKSSCLVGLDASNMPLLECPARTLSRALQFSRLTVLHLENCYLTGRPLFTLVSGLTFSPALQELYLASNGLNGSQDSMQLGDLVKYNCSLKVLDLRDNHISDTGLEDICEGLMVPNSGLRCLVLWNNQLTHQSMRHLAKALYCVKNLETLNLGKNALRNEGIQRLKDSLIINQSVQKLGLASTRLTCEGAVALAEFIAESRCIRRLDVRRNLLRAGGLMALSLALRINKSLIRVDLDRTPKEEKVSCNNA</sequence>
<evidence type="ECO:0000256" key="5">
    <source>
        <dbReference type="ARBA" id="ARBA00041209"/>
    </source>
</evidence>
<dbReference type="Gene3D" id="3.80.10.10">
    <property type="entry name" value="Ribonuclease Inhibitor"/>
    <property type="match status" value="1"/>
</dbReference>
<comment type="caution">
    <text evidence="6">The sequence shown here is derived from an EMBL/GenBank/DDBJ whole genome shotgun (WGS) entry which is preliminary data.</text>
</comment>